<evidence type="ECO:0000313" key="7">
    <source>
        <dbReference type="Proteomes" id="UP000179934"/>
    </source>
</evidence>
<dbReference type="InterPro" id="IPR008475">
    <property type="entry name" value="PLipase_C_C"/>
</dbReference>
<sequence>MKDDTNNGRRAFLKLSGVSAALAATASFIHPSIAKALSISANNASGTIMDVEHIIVLTQENRSFDHYFGTMAGVRGFGDRHPIPTVNGNVWWQRFEHEGETRLLVPYHLDSRIGNAQRVDGTPHLFNDAQQAWHEGRIDAWPTYKKQQSMGYYNEAEVQFQFALANAFTICDAYHCSFHGGTNPNRLFLWTGINHHADDSNPPAIDNSFDSLGSPNEGYQWDTYPERLEEAGIRWKVYQNLPDNFTDNSLAGFVNYRQANKQRGNLANGAPYPRWTLDDEGINPLLKGVSNTMPDLGFLASLREDIAAGTLPQVSWIVAPAKYSEHPGPSSPVQGGWYMQEVLDALTERPDVWSKTVLIINFDENDGFFDHLPPPSPPTILDGNIQGICNLDAKDEYHDDGRPYGPGPRVPALVVSPWSRGGWVNSQVFDHTSVLRFIEARFGVVEKNISPYRRAICGDMQSTLNFNNPNDETIPTLPMIEKSQAIALVKQQEAMDQVLPPAVEDQRLPIQTIGVRPSRALPYELHVNAEQLTVDRMMLKMSNTGSQGMIIHVYNKLELDAVPRRYVINSQETLEDEWLIDPDKGYDLWLLGPNGYHRAFAGTASLDHYMEVSVCYDLTEPALLLTLTNHSDNSLTLMLDNRVYLGNQSELTLTPRQERKERIACTKQAGWYDFTIHSDAGLMRRYAGRIETGKHSVSDPMMGNVK</sequence>
<feature type="domain" description="Bacterial phospholipase C C-terminal" evidence="5">
    <location>
        <begin position="611"/>
        <end position="689"/>
    </location>
</feature>
<dbReference type="OrthoDB" id="9770871at2"/>
<dbReference type="NCBIfam" id="TIGR01409">
    <property type="entry name" value="TAT_signal_seq"/>
    <property type="match status" value="1"/>
</dbReference>
<comment type="similarity">
    <text evidence="1">Belongs to the bacterial phospholipase C family.</text>
</comment>
<dbReference type="Pfam" id="PF04185">
    <property type="entry name" value="Phosphoesterase"/>
    <property type="match status" value="1"/>
</dbReference>
<dbReference type="AlphaFoldDB" id="A0A1S2D7J4"/>
<gene>
    <name evidence="6" type="ORF">BJD16_00900</name>
</gene>
<dbReference type="InterPro" id="IPR019546">
    <property type="entry name" value="TAT_signal_bac_arc"/>
</dbReference>
<dbReference type="EC" id="3.1.4.3" evidence="2"/>
<evidence type="ECO:0000259" key="5">
    <source>
        <dbReference type="Pfam" id="PF05506"/>
    </source>
</evidence>
<dbReference type="Proteomes" id="UP000179934">
    <property type="component" value="Unassembled WGS sequence"/>
</dbReference>
<evidence type="ECO:0000256" key="4">
    <source>
        <dbReference type="ARBA" id="ARBA00022801"/>
    </source>
</evidence>
<proteinExistence type="inferred from homology"/>
<evidence type="ECO:0000256" key="1">
    <source>
        <dbReference type="ARBA" id="ARBA00009717"/>
    </source>
</evidence>
<dbReference type="STRING" id="646.BJD16_00900"/>
<dbReference type="InterPro" id="IPR007312">
    <property type="entry name" value="Phosphoesterase"/>
</dbReference>
<dbReference type="NCBIfam" id="TIGR03396">
    <property type="entry name" value="PC_PLC"/>
    <property type="match status" value="1"/>
</dbReference>
<dbReference type="PANTHER" id="PTHR31956">
    <property type="entry name" value="NON-SPECIFIC PHOSPHOLIPASE C4-RELATED"/>
    <property type="match status" value="1"/>
</dbReference>
<dbReference type="GO" id="GO:0016042">
    <property type="term" value="P:lipid catabolic process"/>
    <property type="evidence" value="ECO:0007669"/>
    <property type="project" value="InterPro"/>
</dbReference>
<comment type="caution">
    <text evidence="6">The sequence shown here is derived from an EMBL/GenBank/DDBJ whole genome shotgun (WGS) entry which is preliminary data.</text>
</comment>
<organism evidence="6 7">
    <name type="scientific">Aeromonas sobria</name>
    <dbReference type="NCBI Taxonomy" id="646"/>
    <lineage>
        <taxon>Bacteria</taxon>
        <taxon>Pseudomonadati</taxon>
        <taxon>Pseudomonadota</taxon>
        <taxon>Gammaproteobacteria</taxon>
        <taxon>Aeromonadales</taxon>
        <taxon>Aeromonadaceae</taxon>
        <taxon>Aeromonas</taxon>
    </lineage>
</organism>
<feature type="domain" description="Bacterial phospholipase C C-terminal" evidence="5">
    <location>
        <begin position="517"/>
        <end position="602"/>
    </location>
</feature>
<dbReference type="InterPro" id="IPR017767">
    <property type="entry name" value="PC-PLC"/>
</dbReference>
<dbReference type="PANTHER" id="PTHR31956:SF36">
    <property type="entry name" value="NON-HEMOLYTIC PHOSPHOLIPASE C"/>
    <property type="match status" value="1"/>
</dbReference>
<dbReference type="PROSITE" id="PS51318">
    <property type="entry name" value="TAT"/>
    <property type="match status" value="1"/>
</dbReference>
<reference evidence="6 7" key="1">
    <citation type="submission" date="2016-09" db="EMBL/GenBank/DDBJ databases">
        <title>Draft Genome Sequence of Aeromonas sobria Strain 08005, Isolated from Sick Rana catesbeiana.</title>
        <authorList>
            <person name="Yang Q."/>
        </authorList>
    </citation>
    <scope>NUCLEOTIDE SEQUENCE [LARGE SCALE GENOMIC DNA]</scope>
    <source>
        <strain evidence="6 7">08005</strain>
    </source>
</reference>
<name>A0A1S2D7J4_AERSO</name>
<accession>A0A1S2D7J4</accession>
<dbReference type="GO" id="GO:0034480">
    <property type="term" value="F:phosphatidylcholine phospholipase C activity"/>
    <property type="evidence" value="ECO:0007669"/>
    <property type="project" value="UniProtKB-EC"/>
</dbReference>
<dbReference type="InterPro" id="IPR017850">
    <property type="entry name" value="Alkaline_phosphatase_core_sf"/>
</dbReference>
<protein>
    <recommendedName>
        <fullName evidence="2">phospholipase C</fullName>
        <ecNumber evidence="2">3.1.4.3</ecNumber>
    </recommendedName>
</protein>
<dbReference type="InterPro" id="IPR006311">
    <property type="entry name" value="TAT_signal"/>
</dbReference>
<dbReference type="EMBL" id="MKFU01000001">
    <property type="protein sequence ID" value="OHY96845.1"/>
    <property type="molecule type" value="Genomic_DNA"/>
</dbReference>
<keyword evidence="4" id="KW-0378">Hydrolase</keyword>
<keyword evidence="3" id="KW-0732">Signal</keyword>
<evidence type="ECO:0000256" key="3">
    <source>
        <dbReference type="ARBA" id="ARBA00022729"/>
    </source>
</evidence>
<evidence type="ECO:0000256" key="2">
    <source>
        <dbReference type="ARBA" id="ARBA00012018"/>
    </source>
</evidence>
<dbReference type="Gene3D" id="3.40.720.10">
    <property type="entry name" value="Alkaline Phosphatase, subunit A"/>
    <property type="match status" value="1"/>
</dbReference>
<dbReference type="GeneID" id="58924220"/>
<evidence type="ECO:0000313" key="6">
    <source>
        <dbReference type="EMBL" id="OHY96845.1"/>
    </source>
</evidence>
<dbReference type="RefSeq" id="WP_042024044.1">
    <property type="nucleotide sequence ID" value="NZ_CDBW01000044.1"/>
</dbReference>
<dbReference type="CDD" id="cd16014">
    <property type="entry name" value="PLC"/>
    <property type="match status" value="1"/>
</dbReference>
<dbReference type="Pfam" id="PF05506">
    <property type="entry name" value="PLipase_C_C"/>
    <property type="match status" value="2"/>
</dbReference>